<dbReference type="InterPro" id="IPR003646">
    <property type="entry name" value="SH3-like_bac-type"/>
</dbReference>
<dbReference type="Pfam" id="PF00395">
    <property type="entry name" value="SLH"/>
    <property type="match status" value="3"/>
</dbReference>
<evidence type="ECO:0000313" key="6">
    <source>
        <dbReference type="Proteomes" id="UP000783588"/>
    </source>
</evidence>
<comment type="caution">
    <text evidence="5">The sequence shown here is derived from an EMBL/GenBank/DDBJ whole genome shotgun (WGS) entry which is preliminary data.</text>
</comment>
<dbReference type="RefSeq" id="WP_216469467.1">
    <property type="nucleotide sequence ID" value="NZ_JAHLQI010000002.1"/>
</dbReference>
<dbReference type="SMART" id="SM00287">
    <property type="entry name" value="SH3b"/>
    <property type="match status" value="4"/>
</dbReference>
<gene>
    <name evidence="5" type="ORF">KQI75_04105</name>
</gene>
<evidence type="ECO:0000256" key="1">
    <source>
        <dbReference type="ARBA" id="ARBA00022737"/>
    </source>
</evidence>
<dbReference type="PROSITE" id="PS51272">
    <property type="entry name" value="SLH"/>
    <property type="match status" value="3"/>
</dbReference>
<dbReference type="Proteomes" id="UP000783588">
    <property type="component" value="Unassembled WGS sequence"/>
</dbReference>
<feature type="domain" description="SH3b" evidence="4">
    <location>
        <begin position="123"/>
        <end position="186"/>
    </location>
</feature>
<dbReference type="PANTHER" id="PTHR34408">
    <property type="entry name" value="FAMILY PROTEIN, PUTATIVE-RELATED"/>
    <property type="match status" value="1"/>
</dbReference>
<feature type="domain" description="SH3b" evidence="4">
    <location>
        <begin position="196"/>
        <end position="259"/>
    </location>
</feature>
<reference evidence="5 6" key="1">
    <citation type="submission" date="2021-06" db="EMBL/GenBank/DDBJ databases">
        <authorList>
            <person name="Sun Q."/>
            <person name="Li D."/>
        </authorList>
    </citation>
    <scope>NUCLEOTIDE SEQUENCE [LARGE SCALE GENOMIC DNA]</scope>
    <source>
        <strain evidence="5 6">MSJd-7</strain>
    </source>
</reference>
<feature type="domain" description="SH3b" evidence="4">
    <location>
        <begin position="50"/>
        <end position="113"/>
    </location>
</feature>
<sequence>MDRNIKKRVLALGASACLLCSGGAFAAEPAQNPNTAAPAAVAGAQSQNVAASKTVYVKTDLNVHEQPDASSKVLGTLKKDTAVVVTEEKYGWYTITFNGQTGYISAKYTTETDPSTPTPTPTPETKTVYTTENLKVRAQPNTSAEVLGTLKKGTKVETYGLKDGWYEIKYEGKTGYISAKYTTETDPSTPTPTPTPETKTVYTTENLKVRAQPNNSAKVLGTLKKGTKVETYGLKDGWYEIKYEGKTGYISAKYTTETDPSTPQPSPSPVLTVYTKEDLRVRAKPDNTSTVLGVLKKGTAVKTLDEINGWYLIKYNNQDGYISKAYTTTEKPSTTVKFTDVSENDWFYEPVMWAVSNNITAGVSETKFAPNQTCTRAQAVMFLWNQAGKPVVSRKNSFKDVKSSDWYYNAVQWAVSKGITNGTSKTTFSPSKTCNRAEIVTFLWNQAGKPSVSASNPFKDVKSSDWYYKAVQWAVKKGVTSGTSKTTFSPTKACTRAQIVTFMYHNL</sequence>
<dbReference type="PROSITE" id="PS51781">
    <property type="entry name" value="SH3B"/>
    <property type="match status" value="4"/>
</dbReference>
<evidence type="ECO:0000313" key="5">
    <source>
        <dbReference type="EMBL" id="MBU5489814.1"/>
    </source>
</evidence>
<keyword evidence="2" id="KW-0732">Signal</keyword>
<feature type="domain" description="SLH" evidence="3">
    <location>
        <begin position="454"/>
        <end position="507"/>
    </location>
</feature>
<feature type="domain" description="SLH" evidence="3">
    <location>
        <begin position="398"/>
        <end position="453"/>
    </location>
</feature>
<accession>A0ABS6EQ66</accession>
<proteinExistence type="predicted"/>
<dbReference type="InterPro" id="IPR001119">
    <property type="entry name" value="SLH_dom"/>
</dbReference>
<feature type="domain" description="SLH" evidence="3">
    <location>
        <begin position="334"/>
        <end position="397"/>
    </location>
</feature>
<feature type="domain" description="SH3b" evidence="4">
    <location>
        <begin position="268"/>
        <end position="331"/>
    </location>
</feature>
<dbReference type="InterPro" id="IPR052354">
    <property type="entry name" value="Cell_Wall_Dynamics_Protein"/>
</dbReference>
<name>A0ABS6EQ66_9FIRM</name>
<organism evidence="5 6">
    <name type="scientific">Butyricicoccus intestinisimiae</name>
    <dbReference type="NCBI Taxonomy" id="2841509"/>
    <lineage>
        <taxon>Bacteria</taxon>
        <taxon>Bacillati</taxon>
        <taxon>Bacillota</taxon>
        <taxon>Clostridia</taxon>
        <taxon>Eubacteriales</taxon>
        <taxon>Butyricicoccaceae</taxon>
        <taxon>Butyricicoccus</taxon>
    </lineage>
</organism>
<evidence type="ECO:0000259" key="4">
    <source>
        <dbReference type="PROSITE" id="PS51781"/>
    </source>
</evidence>
<keyword evidence="6" id="KW-1185">Reference proteome</keyword>
<feature type="chain" id="PRO_5047133639" evidence="2">
    <location>
        <begin position="27"/>
        <end position="507"/>
    </location>
</feature>
<evidence type="ECO:0000256" key="2">
    <source>
        <dbReference type="SAM" id="SignalP"/>
    </source>
</evidence>
<dbReference type="PANTHER" id="PTHR34408:SF1">
    <property type="entry name" value="GLYCOSYL HYDROLASE FAMILY 19 DOMAIN-CONTAINING PROTEIN HI_1415"/>
    <property type="match status" value="1"/>
</dbReference>
<dbReference type="EMBL" id="JAHLQI010000002">
    <property type="protein sequence ID" value="MBU5489814.1"/>
    <property type="molecule type" value="Genomic_DNA"/>
</dbReference>
<evidence type="ECO:0000259" key="3">
    <source>
        <dbReference type="PROSITE" id="PS51272"/>
    </source>
</evidence>
<dbReference type="Pfam" id="PF08239">
    <property type="entry name" value="SH3_3"/>
    <property type="match status" value="4"/>
</dbReference>
<protein>
    <submittedName>
        <fullName evidence="5">SH3 domain-containing protein</fullName>
    </submittedName>
</protein>
<keyword evidence="1" id="KW-0677">Repeat</keyword>
<feature type="signal peptide" evidence="2">
    <location>
        <begin position="1"/>
        <end position="26"/>
    </location>
</feature>